<name>A0A8D8X6G5_9HEMI</name>
<reference evidence="1" key="1">
    <citation type="submission" date="2021-05" db="EMBL/GenBank/DDBJ databases">
        <authorList>
            <person name="Alioto T."/>
            <person name="Alioto T."/>
            <person name="Gomez Garrido J."/>
        </authorList>
    </citation>
    <scope>NUCLEOTIDE SEQUENCE</scope>
</reference>
<dbReference type="AlphaFoldDB" id="A0A8D8X6G5"/>
<organism evidence="1">
    <name type="scientific">Cacopsylla melanoneura</name>
    <dbReference type="NCBI Taxonomy" id="428564"/>
    <lineage>
        <taxon>Eukaryota</taxon>
        <taxon>Metazoa</taxon>
        <taxon>Ecdysozoa</taxon>
        <taxon>Arthropoda</taxon>
        <taxon>Hexapoda</taxon>
        <taxon>Insecta</taxon>
        <taxon>Pterygota</taxon>
        <taxon>Neoptera</taxon>
        <taxon>Paraneoptera</taxon>
        <taxon>Hemiptera</taxon>
        <taxon>Sternorrhyncha</taxon>
        <taxon>Psylloidea</taxon>
        <taxon>Psyllidae</taxon>
        <taxon>Psyllinae</taxon>
        <taxon>Cacopsylla</taxon>
    </lineage>
</organism>
<accession>A0A8D8X6G5</accession>
<sequence>MFNHDCQITNKQLGKQIRKWKCPLYVKTLETKGFTCKGTHEEKILNENSRYPTLQILNTEFYPVRIIPKSECIPRDFNQSLVGQSLCYCCEMVKNKNWENSSNSESSEFSKTQGKNQFLTLFCLV</sequence>
<protein>
    <submittedName>
        <fullName evidence="1">Uncharacterized protein</fullName>
    </submittedName>
</protein>
<dbReference type="EMBL" id="HBUF01272980">
    <property type="protein sequence ID" value="CAG6685708.1"/>
    <property type="molecule type" value="Transcribed_RNA"/>
</dbReference>
<proteinExistence type="predicted"/>
<evidence type="ECO:0000313" key="1">
    <source>
        <dbReference type="EMBL" id="CAG6685708.1"/>
    </source>
</evidence>